<accession>A0A5S9QCC7</accession>
<evidence type="ECO:0000256" key="1">
    <source>
        <dbReference type="HAMAP-Rule" id="MF_02215"/>
    </source>
</evidence>
<dbReference type="PANTHER" id="PTHR38693">
    <property type="entry name" value="UBIQUINONE BIOSYNTHESIS PROTEIN UBIJ"/>
    <property type="match status" value="1"/>
</dbReference>
<reference evidence="4 5" key="1">
    <citation type="submission" date="2019-11" db="EMBL/GenBank/DDBJ databases">
        <authorList>
            <person name="Holert J."/>
        </authorList>
    </citation>
    <scope>NUCLEOTIDE SEQUENCE [LARGE SCALE GENOMIC DNA]</scope>
    <source>
        <strain evidence="4">SB11_3</strain>
    </source>
</reference>
<evidence type="ECO:0000259" key="3">
    <source>
        <dbReference type="Pfam" id="PF02036"/>
    </source>
</evidence>
<feature type="coiled-coil region" evidence="2">
    <location>
        <begin position="178"/>
        <end position="205"/>
    </location>
</feature>
<organism evidence="4 5">
    <name type="scientific">BD1-7 clade bacterium</name>
    <dbReference type="NCBI Taxonomy" id="2029982"/>
    <lineage>
        <taxon>Bacteria</taxon>
        <taxon>Pseudomonadati</taxon>
        <taxon>Pseudomonadota</taxon>
        <taxon>Gammaproteobacteria</taxon>
        <taxon>Cellvibrionales</taxon>
        <taxon>Spongiibacteraceae</taxon>
        <taxon>BD1-7 clade</taxon>
    </lineage>
</organism>
<dbReference type="OrthoDB" id="5801225at2"/>
<dbReference type="HAMAP" id="MF_02215">
    <property type="entry name" value="UbiJ"/>
    <property type="match status" value="1"/>
</dbReference>
<feature type="domain" description="SCP2" evidence="3">
    <location>
        <begin position="17"/>
        <end position="116"/>
    </location>
</feature>
<dbReference type="GO" id="GO:0005737">
    <property type="term" value="C:cytoplasm"/>
    <property type="evidence" value="ECO:0007669"/>
    <property type="project" value="UniProtKB-SubCell"/>
</dbReference>
<sequence>MALINQGRLTALESVVNRALELDPMARQRLESLAGKSIRLQCTDPDIDLCVAVEGQSIELMLVGEADAPTTTAHLSGDMSAFIRLLTAEDKAAEMINADLRLQGESSLLIDLQDILAHVELDWEYHLARVIGDLPAHALGKFSRETLQWLKSTQPVFLRHVQEFVLEEGRLAPTQAEMDAFIDEIHVLDERVERLQARLQRLHARLLKRQAPENF</sequence>
<keyword evidence="2" id="KW-0175">Coiled coil</keyword>
<dbReference type="UniPathway" id="UPA00232"/>
<dbReference type="GO" id="GO:0006744">
    <property type="term" value="P:ubiquinone biosynthetic process"/>
    <property type="evidence" value="ECO:0007669"/>
    <property type="project" value="UniProtKB-UniRule"/>
</dbReference>
<evidence type="ECO:0000313" key="5">
    <source>
        <dbReference type="Proteomes" id="UP000441399"/>
    </source>
</evidence>
<dbReference type="EMBL" id="CACSIO010000023">
    <property type="protein sequence ID" value="CAA0115314.1"/>
    <property type="molecule type" value="Genomic_DNA"/>
</dbReference>
<comment type="pathway">
    <text evidence="1">Cofactor biosynthesis; ubiquinone biosynthesis.</text>
</comment>
<comment type="similarity">
    <text evidence="1">Belongs to the UbiJ family.</text>
</comment>
<gene>
    <name evidence="1" type="primary">ubiJ</name>
    <name evidence="4" type="ORF">OPDIPICF_01711</name>
</gene>
<evidence type="ECO:0000313" key="4">
    <source>
        <dbReference type="EMBL" id="CAA0115314.1"/>
    </source>
</evidence>
<dbReference type="Proteomes" id="UP000441399">
    <property type="component" value="Unassembled WGS sequence"/>
</dbReference>
<name>A0A5S9QCC7_9GAMM</name>
<evidence type="ECO:0000256" key="2">
    <source>
        <dbReference type="SAM" id="Coils"/>
    </source>
</evidence>
<protein>
    <recommendedName>
        <fullName evidence="1">Ubiquinone biosynthesis accessory factor UbiJ</fullName>
    </recommendedName>
</protein>
<keyword evidence="1" id="KW-0831">Ubiquinone biosynthesis</keyword>
<keyword evidence="1" id="KW-0963">Cytoplasm</keyword>
<dbReference type="AlphaFoldDB" id="A0A5S9QCC7"/>
<dbReference type="PANTHER" id="PTHR38693:SF1">
    <property type="entry name" value="UBIQUINONE BIOSYNTHESIS ACCESSORY FACTOR UBIJ"/>
    <property type="match status" value="1"/>
</dbReference>
<dbReference type="InterPro" id="IPR003033">
    <property type="entry name" value="SCP2_sterol-bd_dom"/>
</dbReference>
<dbReference type="InterPro" id="IPR038989">
    <property type="entry name" value="UbiJ"/>
</dbReference>
<dbReference type="Pfam" id="PF02036">
    <property type="entry name" value="SCP2"/>
    <property type="match status" value="1"/>
</dbReference>
<keyword evidence="5" id="KW-1185">Reference proteome</keyword>
<proteinExistence type="inferred from homology"/>
<comment type="subcellular location">
    <subcellularLocation>
        <location evidence="1">Cytoplasm</location>
    </subcellularLocation>
</comment>
<comment type="function">
    <text evidence="1">Required for ubiquinone (coenzyme Q) biosynthesis. Binds hydrophobic ubiquinone biosynthetic intermediates via its SCP2 domain and is essential for the stability of the Ubi complex. May constitute a docking platform where Ubi enzymes assemble and access their SCP2-bound polyprenyl substrates.</text>
</comment>